<organism evidence="3 4">
    <name type="scientific">Phormidium yuhuli AB48</name>
    <dbReference type="NCBI Taxonomy" id="2940671"/>
    <lineage>
        <taxon>Bacteria</taxon>
        <taxon>Bacillati</taxon>
        <taxon>Cyanobacteriota</taxon>
        <taxon>Cyanophyceae</taxon>
        <taxon>Oscillatoriophycideae</taxon>
        <taxon>Oscillatoriales</taxon>
        <taxon>Oscillatoriaceae</taxon>
        <taxon>Phormidium</taxon>
        <taxon>Phormidium yuhuli</taxon>
    </lineage>
</organism>
<proteinExistence type="predicted"/>
<dbReference type="PANTHER" id="PTHR12697:SF29">
    <property type="entry name" value="TIR DOMAIN-CONTAINING PROTEIN"/>
    <property type="match status" value="1"/>
</dbReference>
<evidence type="ECO:0000313" key="4">
    <source>
        <dbReference type="Proteomes" id="UP001056708"/>
    </source>
</evidence>
<dbReference type="InterPro" id="IPR000225">
    <property type="entry name" value="Armadillo"/>
</dbReference>
<reference evidence="3" key="1">
    <citation type="submission" date="2022-06" db="EMBL/GenBank/DDBJ databases">
        <title>Genome sequence of Phormidium yuhuli AB48 isolated from an industrial photobioreactor environment.</title>
        <authorList>
            <person name="Qiu Y."/>
            <person name="Noonan A.J.C."/>
            <person name="Dofher K."/>
            <person name="Koch M."/>
            <person name="Kieft B."/>
            <person name="Lin X."/>
            <person name="Ziels R.M."/>
            <person name="Hallam S.J."/>
        </authorList>
    </citation>
    <scope>NUCLEOTIDE SEQUENCE</scope>
    <source>
        <strain evidence="3">AB48</strain>
    </source>
</reference>
<dbReference type="SMART" id="SM00567">
    <property type="entry name" value="EZ_HEAT"/>
    <property type="match status" value="6"/>
</dbReference>
<evidence type="ECO:0000256" key="1">
    <source>
        <dbReference type="ARBA" id="ARBA00022549"/>
    </source>
</evidence>
<dbReference type="InterPro" id="IPR016024">
    <property type="entry name" value="ARM-type_fold"/>
</dbReference>
<dbReference type="InterPro" id="IPR004155">
    <property type="entry name" value="PBS_lyase_HEAT"/>
</dbReference>
<dbReference type="SUPFAM" id="SSF48371">
    <property type="entry name" value="ARM repeat"/>
    <property type="match status" value="2"/>
</dbReference>
<name>A0ABY5ASA0_9CYAN</name>
<accession>A0ABY5ASA0</accession>
<dbReference type="PANTHER" id="PTHR12697">
    <property type="entry name" value="PBS LYASE HEAT-LIKE PROTEIN"/>
    <property type="match status" value="1"/>
</dbReference>
<dbReference type="InterPro" id="IPR011989">
    <property type="entry name" value="ARM-like"/>
</dbReference>
<keyword evidence="4" id="KW-1185">Reference proteome</keyword>
<keyword evidence="1" id="KW-0042">Antenna complex</keyword>
<dbReference type="EMBL" id="CP098611">
    <property type="protein sequence ID" value="USR91008.1"/>
    <property type="molecule type" value="Genomic_DNA"/>
</dbReference>
<protein>
    <submittedName>
        <fullName evidence="3">HEAT repeat domain-containing protein</fullName>
    </submittedName>
</protein>
<dbReference type="Proteomes" id="UP001056708">
    <property type="component" value="Chromosome"/>
</dbReference>
<dbReference type="PROSITE" id="PS50176">
    <property type="entry name" value="ARM_REPEAT"/>
    <property type="match status" value="1"/>
</dbReference>
<dbReference type="Gene3D" id="1.25.10.10">
    <property type="entry name" value="Leucine-rich Repeat Variant"/>
    <property type="match status" value="3"/>
</dbReference>
<dbReference type="RefSeq" id="WP_252663034.1">
    <property type="nucleotide sequence ID" value="NZ_CP098611.1"/>
</dbReference>
<evidence type="ECO:0000313" key="3">
    <source>
        <dbReference type="EMBL" id="USR91008.1"/>
    </source>
</evidence>
<keyword evidence="2" id="KW-0605">Phycobilisome</keyword>
<dbReference type="Pfam" id="PF13646">
    <property type="entry name" value="HEAT_2"/>
    <property type="match status" value="3"/>
</dbReference>
<evidence type="ECO:0000256" key="2">
    <source>
        <dbReference type="ARBA" id="ARBA00022738"/>
    </source>
</evidence>
<gene>
    <name evidence="3" type="ORF">NEA10_19640</name>
</gene>
<sequence>MESSTERRVASQTVTALLELLEVGDFQERWDAAKRLPSFGEPALEGTLVLLRSHPEDDELAWFAAQVIGQFHSSQALSALLELLRNEATDKDVKGMAARTLANLGAVAIAPLSELLQEERWRLLGIRTLAQIRHGDVSQRVAPFWDDDNPEVRAQVLALLGCHRHQRLLTPLLKGLRDLSPLVRREATIALGLQHEWVQELAPEVVVVGLLQERLLDLDVAVSQQAAIALSRVGTLEAIAALGRCLRSPQTPVPLNLEVIRALGWIERPQSIELLQTALSLPSLQLCLEAIRVLSQVKRKSLKPRAAKALTTWWNRHPPQRETPQVRQAIALGLGNFQQPETEAVVRSLLEDADETVRWHAQAGCEAMG</sequence>